<dbReference type="SUPFAM" id="SSF56322">
    <property type="entry name" value="ADC synthase"/>
    <property type="match status" value="1"/>
</dbReference>
<dbReference type="PANTHER" id="PTHR42839:SF2">
    <property type="entry name" value="ISOCHORISMATE SYNTHASE ENTC"/>
    <property type="match status" value="1"/>
</dbReference>
<organism evidence="2 3">
    <name type="scientific">Ohtaekwangia koreensis</name>
    <dbReference type="NCBI Taxonomy" id="688867"/>
    <lineage>
        <taxon>Bacteria</taxon>
        <taxon>Pseudomonadati</taxon>
        <taxon>Bacteroidota</taxon>
        <taxon>Cytophagia</taxon>
        <taxon>Cytophagales</taxon>
        <taxon>Fulvivirgaceae</taxon>
        <taxon>Ohtaekwangia</taxon>
    </lineage>
</organism>
<protein>
    <submittedName>
        <fullName evidence="2">Isochorismate synthase</fullName>
    </submittedName>
</protein>
<dbReference type="InterPro" id="IPR005801">
    <property type="entry name" value="ADC_synthase"/>
</dbReference>
<dbReference type="RefSeq" id="WP_079688690.1">
    <property type="nucleotide sequence ID" value="NZ_FUZU01000003.1"/>
</dbReference>
<keyword evidence="3" id="KW-1185">Reference proteome</keyword>
<name>A0A1T5M240_9BACT</name>
<gene>
    <name evidence="2" type="ORF">SAMN05660236_4136</name>
</gene>
<accession>A0A1T5M240</accession>
<evidence type="ECO:0000313" key="3">
    <source>
        <dbReference type="Proteomes" id="UP000190961"/>
    </source>
</evidence>
<dbReference type="Gene3D" id="3.60.120.10">
    <property type="entry name" value="Anthranilate synthase"/>
    <property type="match status" value="1"/>
</dbReference>
<sequence length="400" mass="45277">MNKVASVSTSILHETEYVARLINYAVENQYSVAVWRLPNDPVRHLIISRKPQHLKRDAALEELEQGFIFAPFDRNNDTIYLPADYKFSFADGALKPAEDPVEATSYTWFEEQFTNTIAPHDAVKYHRIEQSTHHTVIPYIDLVKKSVHEIEKGTFEKVVPSRSKVIDLPLEFDIVYSFQNLCNAYPNALISFVSSPQTGSWLGATPEVLVSVEDKTIFRTVALAGTQPYNAGIDLKSVAWTQKEIEEQALVERYVISCFKKIRVREYDEYGPKTVVAGNLMHLKSDFTVDMKAINFPQLGSVMLQLLHPTSAVCGMPLEPALDFLYEHEGYNRQFYAGFLGPVNVANNINIFVNLRCMQLLDSKAILYAGAGVTVDSSPEKEWNETEIKFNTLLNVIRKA</sequence>
<dbReference type="EMBL" id="FUZU01000003">
    <property type="protein sequence ID" value="SKC82290.1"/>
    <property type="molecule type" value="Genomic_DNA"/>
</dbReference>
<feature type="domain" description="Chorismate-utilising enzyme C-terminal" evidence="1">
    <location>
        <begin position="139"/>
        <end position="389"/>
    </location>
</feature>
<dbReference type="STRING" id="688867.SAMN05660236_4136"/>
<dbReference type="Pfam" id="PF00425">
    <property type="entry name" value="Chorismate_bind"/>
    <property type="match status" value="1"/>
</dbReference>
<proteinExistence type="predicted"/>
<dbReference type="InterPro" id="IPR015890">
    <property type="entry name" value="Chorismate_C"/>
</dbReference>
<evidence type="ECO:0000313" key="2">
    <source>
        <dbReference type="EMBL" id="SKC82290.1"/>
    </source>
</evidence>
<dbReference type="AlphaFoldDB" id="A0A1T5M240"/>
<dbReference type="PANTHER" id="PTHR42839">
    <property type="entry name" value="ISOCHORISMATE SYNTHASE ENTC"/>
    <property type="match status" value="1"/>
</dbReference>
<dbReference type="OrthoDB" id="9806579at2"/>
<reference evidence="2 3" key="1">
    <citation type="submission" date="2017-02" db="EMBL/GenBank/DDBJ databases">
        <authorList>
            <person name="Peterson S.W."/>
        </authorList>
    </citation>
    <scope>NUCLEOTIDE SEQUENCE [LARGE SCALE GENOMIC DNA]</scope>
    <source>
        <strain evidence="2 3">DSM 25262</strain>
    </source>
</reference>
<evidence type="ECO:0000259" key="1">
    <source>
        <dbReference type="Pfam" id="PF00425"/>
    </source>
</evidence>
<dbReference type="Proteomes" id="UP000190961">
    <property type="component" value="Unassembled WGS sequence"/>
</dbReference>